<protein>
    <submittedName>
        <fullName evidence="2">Uncharacterized protein</fullName>
    </submittedName>
</protein>
<accession>A0ABY2NEZ0</accession>
<comment type="caution">
    <text evidence="2">The sequence shown here is derived from an EMBL/GenBank/DDBJ whole genome shotgun (WGS) entry which is preliminary data.</text>
</comment>
<feature type="transmembrane region" description="Helical" evidence="1">
    <location>
        <begin position="18"/>
        <end position="37"/>
    </location>
</feature>
<keyword evidence="1" id="KW-0812">Transmembrane</keyword>
<proteinExistence type="predicted"/>
<evidence type="ECO:0000313" key="2">
    <source>
        <dbReference type="EMBL" id="TGM22429.1"/>
    </source>
</evidence>
<gene>
    <name evidence="2" type="ORF">EHQ90_00520</name>
</gene>
<feature type="transmembrane region" description="Helical" evidence="1">
    <location>
        <begin position="142"/>
        <end position="163"/>
    </location>
</feature>
<evidence type="ECO:0000313" key="3">
    <source>
        <dbReference type="Proteomes" id="UP000297422"/>
    </source>
</evidence>
<feature type="transmembrane region" description="Helical" evidence="1">
    <location>
        <begin position="49"/>
        <end position="66"/>
    </location>
</feature>
<name>A0ABY2NEZ0_9LEPT</name>
<sequence length="229" mass="25420">MGIGFATGRLFTFNPKGAILLCLFLVIWLGVILLLSLNRVFTPAKHSPIPVGAAVTIPLILGPIAISRISKLRNFLLSIPQESLIQIHLVRLIGMIFLLYYFQNKLPSIFATSAALGDCLVAVLTPFLLWAIHRNTFYAPRFFLVFHFIGILDFAAAITLGTLSADGSQRLIFQNVPSNLIASFPLVLIPTFGVPVIALVHFVSLFKFKEAREKKEDSFFSLIVFLSRM</sequence>
<keyword evidence="1" id="KW-1133">Transmembrane helix</keyword>
<organism evidence="2 3">
    <name type="scientific">Leptospira stimsonii</name>
    <dbReference type="NCBI Taxonomy" id="2202203"/>
    <lineage>
        <taxon>Bacteria</taxon>
        <taxon>Pseudomonadati</taxon>
        <taxon>Spirochaetota</taxon>
        <taxon>Spirochaetia</taxon>
        <taxon>Leptospirales</taxon>
        <taxon>Leptospiraceae</taxon>
        <taxon>Leptospira</taxon>
    </lineage>
</organism>
<dbReference type="EMBL" id="RQGT01000005">
    <property type="protein sequence ID" value="TGM22429.1"/>
    <property type="molecule type" value="Genomic_DNA"/>
</dbReference>
<keyword evidence="3" id="KW-1185">Reference proteome</keyword>
<feature type="transmembrane region" description="Helical" evidence="1">
    <location>
        <begin position="183"/>
        <end position="206"/>
    </location>
</feature>
<dbReference type="RefSeq" id="WP_135683561.1">
    <property type="nucleotide sequence ID" value="NZ_RQEQ01000007.1"/>
</dbReference>
<keyword evidence="1" id="KW-0472">Membrane</keyword>
<feature type="transmembrane region" description="Helical" evidence="1">
    <location>
        <begin position="87"/>
        <end position="103"/>
    </location>
</feature>
<reference evidence="3" key="1">
    <citation type="journal article" date="2019" name="PLoS Negl. Trop. Dis.">
        <title>Revisiting the worldwide diversity of Leptospira species in the environment.</title>
        <authorList>
            <person name="Vincent A.T."/>
            <person name="Schiettekatte O."/>
            <person name="Bourhy P."/>
            <person name="Veyrier F.J."/>
            <person name="Picardeau M."/>
        </authorList>
    </citation>
    <scope>NUCLEOTIDE SEQUENCE [LARGE SCALE GENOMIC DNA]</scope>
    <source>
        <strain evidence="3">201702407</strain>
    </source>
</reference>
<evidence type="ECO:0000256" key="1">
    <source>
        <dbReference type="SAM" id="Phobius"/>
    </source>
</evidence>
<dbReference type="Proteomes" id="UP000297422">
    <property type="component" value="Unassembled WGS sequence"/>
</dbReference>
<feature type="transmembrane region" description="Helical" evidence="1">
    <location>
        <begin position="109"/>
        <end position="130"/>
    </location>
</feature>